<evidence type="ECO:0000313" key="3">
    <source>
        <dbReference type="Proteomes" id="UP001162891"/>
    </source>
</evidence>
<accession>A0ABN6N1X1</accession>
<sequence>MLGTAETLFAVPAPSRLPYRVEALEGRPAFDALRDEWNALVARGPVDLPFVRHEWIAAWLDAFAPDGRLRVLVARDGHGTAAGFAPLLEERARGLVRLAAPANDHSCRVEWALGPDASGAAAALWAHLRDRVRWDVLLLRDLVRDGPTSTLVEALARADRHLAGRWESLRTPYVTLGGDGAEARTSSKFRANLRRRARRLGELGAVALRREDGQGDLDGALGEFFALEAAGWKGEKGTAISGDPRLVAFYTRVARDAAARGALAIRALLLEGRAVAIHLGLVHRGVYYLPKTAYDEELGAVSPGQLLHREVLAECEARGLRELDFLGPDMEWKRDWEPRHRPHDWLYVYRPSLAGRAMHTLKHRVRPVVKEVLAWRR</sequence>
<dbReference type="EMBL" id="AP025591">
    <property type="protein sequence ID" value="BDG06018.1"/>
    <property type="molecule type" value="Genomic_DNA"/>
</dbReference>
<dbReference type="InterPro" id="IPR038740">
    <property type="entry name" value="BioF2-like_GNAT_dom"/>
</dbReference>
<dbReference type="SUPFAM" id="SSF55729">
    <property type="entry name" value="Acyl-CoA N-acyltransferases (Nat)"/>
    <property type="match status" value="1"/>
</dbReference>
<protein>
    <recommendedName>
        <fullName evidence="1">BioF2-like acetyltransferase domain-containing protein</fullName>
    </recommendedName>
</protein>
<dbReference type="RefSeq" id="WP_248355273.1">
    <property type="nucleotide sequence ID" value="NZ_AP025591.1"/>
</dbReference>
<name>A0ABN6N1X1_9BACT</name>
<feature type="domain" description="BioF2-like acetyltransferase" evidence="1">
    <location>
        <begin position="187"/>
        <end position="334"/>
    </location>
</feature>
<proteinExistence type="predicted"/>
<dbReference type="InterPro" id="IPR016181">
    <property type="entry name" value="Acyl_CoA_acyltransferase"/>
</dbReference>
<evidence type="ECO:0000259" key="1">
    <source>
        <dbReference type="Pfam" id="PF13480"/>
    </source>
</evidence>
<dbReference type="Gene3D" id="3.40.630.30">
    <property type="match status" value="1"/>
</dbReference>
<dbReference type="Pfam" id="PF13480">
    <property type="entry name" value="Acetyltransf_6"/>
    <property type="match status" value="1"/>
</dbReference>
<reference evidence="3" key="1">
    <citation type="journal article" date="2022" name="Int. J. Syst. Evol. Microbiol.">
        <title>Anaeromyxobacter oryzae sp. nov., Anaeromyxobacter diazotrophicus sp. nov. and Anaeromyxobacter paludicola sp. nov., isolated from paddy soils.</title>
        <authorList>
            <person name="Itoh H."/>
            <person name="Xu Z."/>
            <person name="Mise K."/>
            <person name="Masuda Y."/>
            <person name="Ushijima N."/>
            <person name="Hayakawa C."/>
            <person name="Shiratori Y."/>
            <person name="Senoo K."/>
        </authorList>
    </citation>
    <scope>NUCLEOTIDE SEQUENCE [LARGE SCALE GENOMIC DNA]</scope>
    <source>
        <strain evidence="3">Red232</strain>
    </source>
</reference>
<keyword evidence="3" id="KW-1185">Reference proteome</keyword>
<organism evidence="2 3">
    <name type="scientific">Anaeromyxobacter oryzae</name>
    <dbReference type="NCBI Taxonomy" id="2918170"/>
    <lineage>
        <taxon>Bacteria</taxon>
        <taxon>Pseudomonadati</taxon>
        <taxon>Myxococcota</taxon>
        <taxon>Myxococcia</taxon>
        <taxon>Myxococcales</taxon>
        <taxon>Cystobacterineae</taxon>
        <taxon>Anaeromyxobacteraceae</taxon>
        <taxon>Anaeromyxobacter</taxon>
    </lineage>
</organism>
<evidence type="ECO:0000313" key="2">
    <source>
        <dbReference type="EMBL" id="BDG06018.1"/>
    </source>
</evidence>
<gene>
    <name evidence="2" type="ORF">AMOR_50140</name>
</gene>
<dbReference type="Proteomes" id="UP001162891">
    <property type="component" value="Chromosome"/>
</dbReference>